<name>A0A1L9S7Q9_9EURO</name>
<feature type="active site" description="Tele-phosphohistidine intermediate" evidence="2">
    <location>
        <position position="8"/>
    </location>
</feature>
<dbReference type="InterPro" id="IPR051695">
    <property type="entry name" value="Phosphoglycerate_Mutase"/>
</dbReference>
<dbReference type="PANTHER" id="PTHR46517">
    <property type="entry name" value="FRUCTOSE-2,6-BISPHOSPHATASE TIGAR"/>
    <property type="match status" value="1"/>
</dbReference>
<dbReference type="InterPro" id="IPR013078">
    <property type="entry name" value="His_Pase_superF_clade-1"/>
</dbReference>
<evidence type="ECO:0000313" key="6">
    <source>
        <dbReference type="Proteomes" id="UP000184188"/>
    </source>
</evidence>
<dbReference type="Proteomes" id="UP000184188">
    <property type="component" value="Unassembled WGS sequence"/>
</dbReference>
<dbReference type="SMART" id="SM00855">
    <property type="entry name" value="PGAM"/>
    <property type="match status" value="1"/>
</dbReference>
<accession>A0A1L9S7Q9</accession>
<dbReference type="PANTHER" id="PTHR46517:SF1">
    <property type="entry name" value="FRUCTOSE-2,6-BISPHOSPHATASE TIGAR"/>
    <property type="match status" value="1"/>
</dbReference>
<dbReference type="RefSeq" id="XP_022577708.1">
    <property type="nucleotide sequence ID" value="XM_022724055.1"/>
</dbReference>
<proteinExistence type="predicted"/>
<dbReference type="GO" id="GO:0004331">
    <property type="term" value="F:fructose-2,6-bisphosphate 2-phosphatase activity"/>
    <property type="evidence" value="ECO:0007669"/>
    <property type="project" value="TreeGrafter"/>
</dbReference>
<feature type="binding site" evidence="3">
    <location>
        <position position="59"/>
    </location>
    <ligand>
        <name>substrate</name>
    </ligand>
</feature>
<dbReference type="GeneID" id="34610520"/>
<dbReference type="Gene3D" id="3.40.50.1240">
    <property type="entry name" value="Phosphoglycerate mutase-like"/>
    <property type="match status" value="1"/>
</dbReference>
<dbReference type="STRING" id="1073090.A0A1L9S7Q9"/>
<feature type="active site" description="Proton donor/acceptor" evidence="2">
    <location>
        <position position="87"/>
    </location>
</feature>
<reference evidence="6" key="1">
    <citation type="journal article" date="2017" name="Genome Biol.">
        <title>Comparative genomics reveals high biological diversity and specific adaptations in the industrially and medically important fungal genus Aspergillus.</title>
        <authorList>
            <person name="de Vries R.P."/>
            <person name="Riley R."/>
            <person name="Wiebenga A."/>
            <person name="Aguilar-Osorio G."/>
            <person name="Amillis S."/>
            <person name="Uchima C.A."/>
            <person name="Anderluh G."/>
            <person name="Asadollahi M."/>
            <person name="Askin M."/>
            <person name="Barry K."/>
            <person name="Battaglia E."/>
            <person name="Bayram O."/>
            <person name="Benocci T."/>
            <person name="Braus-Stromeyer S.A."/>
            <person name="Caldana C."/>
            <person name="Canovas D."/>
            <person name="Cerqueira G.C."/>
            <person name="Chen F."/>
            <person name="Chen W."/>
            <person name="Choi C."/>
            <person name="Clum A."/>
            <person name="Dos Santos R.A."/>
            <person name="Damasio A.R."/>
            <person name="Diallinas G."/>
            <person name="Emri T."/>
            <person name="Fekete E."/>
            <person name="Flipphi M."/>
            <person name="Freyberg S."/>
            <person name="Gallo A."/>
            <person name="Gournas C."/>
            <person name="Habgood R."/>
            <person name="Hainaut M."/>
            <person name="Harispe M.L."/>
            <person name="Henrissat B."/>
            <person name="Hilden K.S."/>
            <person name="Hope R."/>
            <person name="Hossain A."/>
            <person name="Karabika E."/>
            <person name="Karaffa L."/>
            <person name="Karanyi Z."/>
            <person name="Krasevec N."/>
            <person name="Kuo A."/>
            <person name="Kusch H."/>
            <person name="LaButti K."/>
            <person name="Lagendijk E.L."/>
            <person name="Lapidus A."/>
            <person name="Levasseur A."/>
            <person name="Lindquist E."/>
            <person name="Lipzen A."/>
            <person name="Logrieco A.F."/>
            <person name="MacCabe A."/>
            <person name="Maekelae M.R."/>
            <person name="Malavazi I."/>
            <person name="Melin P."/>
            <person name="Meyer V."/>
            <person name="Mielnichuk N."/>
            <person name="Miskei M."/>
            <person name="Molnar A.P."/>
            <person name="Mule G."/>
            <person name="Ngan C.Y."/>
            <person name="Orejas M."/>
            <person name="Orosz E."/>
            <person name="Ouedraogo J.P."/>
            <person name="Overkamp K.M."/>
            <person name="Park H.-S."/>
            <person name="Perrone G."/>
            <person name="Piumi F."/>
            <person name="Punt P.J."/>
            <person name="Ram A.F."/>
            <person name="Ramon A."/>
            <person name="Rauscher S."/>
            <person name="Record E."/>
            <person name="Riano-Pachon D.M."/>
            <person name="Robert V."/>
            <person name="Roehrig J."/>
            <person name="Ruller R."/>
            <person name="Salamov A."/>
            <person name="Salih N.S."/>
            <person name="Samson R.A."/>
            <person name="Sandor E."/>
            <person name="Sanguinetti M."/>
            <person name="Schuetze T."/>
            <person name="Sepcic K."/>
            <person name="Shelest E."/>
            <person name="Sherlock G."/>
            <person name="Sophianopoulou V."/>
            <person name="Squina F.M."/>
            <person name="Sun H."/>
            <person name="Susca A."/>
            <person name="Todd R.B."/>
            <person name="Tsang A."/>
            <person name="Unkles S.E."/>
            <person name="van de Wiele N."/>
            <person name="van Rossen-Uffink D."/>
            <person name="Oliveira J.V."/>
            <person name="Vesth T.C."/>
            <person name="Visser J."/>
            <person name="Yu J.-H."/>
            <person name="Zhou M."/>
            <person name="Andersen M.R."/>
            <person name="Archer D.B."/>
            <person name="Baker S.E."/>
            <person name="Benoit I."/>
            <person name="Brakhage A.A."/>
            <person name="Braus G.H."/>
            <person name="Fischer R."/>
            <person name="Frisvad J.C."/>
            <person name="Goldman G.H."/>
            <person name="Houbraken J."/>
            <person name="Oakley B."/>
            <person name="Pocsi I."/>
            <person name="Scazzocchio C."/>
            <person name="Seiboth B."/>
            <person name="vanKuyk P.A."/>
            <person name="Wortman J."/>
            <person name="Dyer P.S."/>
            <person name="Grigoriev I.V."/>
        </authorList>
    </citation>
    <scope>NUCLEOTIDE SEQUENCE [LARGE SCALE GENOMIC DNA]</scope>
    <source>
        <strain evidence="6">CBS 506.65</strain>
    </source>
</reference>
<keyword evidence="6" id="KW-1185">Reference proteome</keyword>
<organism evidence="5 6">
    <name type="scientific">Penicilliopsis zonata CBS 506.65</name>
    <dbReference type="NCBI Taxonomy" id="1073090"/>
    <lineage>
        <taxon>Eukaryota</taxon>
        <taxon>Fungi</taxon>
        <taxon>Dikarya</taxon>
        <taxon>Ascomycota</taxon>
        <taxon>Pezizomycotina</taxon>
        <taxon>Eurotiomycetes</taxon>
        <taxon>Eurotiomycetidae</taxon>
        <taxon>Eurotiales</taxon>
        <taxon>Aspergillaceae</taxon>
        <taxon>Penicilliopsis</taxon>
    </lineage>
</organism>
<dbReference type="VEuPathDB" id="FungiDB:ASPZODRAFT_136392"/>
<dbReference type="GO" id="GO:0043456">
    <property type="term" value="P:regulation of pentose-phosphate shunt"/>
    <property type="evidence" value="ECO:0007669"/>
    <property type="project" value="TreeGrafter"/>
</dbReference>
<dbReference type="SUPFAM" id="SSF53254">
    <property type="entry name" value="Phosphoglycerate mutase-like"/>
    <property type="match status" value="1"/>
</dbReference>
<dbReference type="GO" id="GO:0045820">
    <property type="term" value="P:negative regulation of glycolytic process"/>
    <property type="evidence" value="ECO:0007669"/>
    <property type="project" value="TreeGrafter"/>
</dbReference>
<gene>
    <name evidence="5" type="ORF">ASPZODRAFT_136392</name>
</gene>
<evidence type="ECO:0000256" key="1">
    <source>
        <dbReference type="ARBA" id="ARBA00022801"/>
    </source>
</evidence>
<protein>
    <recommendedName>
        <fullName evidence="7">Phosphoglycerate mutase</fullName>
    </recommendedName>
</protein>
<dbReference type="AlphaFoldDB" id="A0A1L9S7Q9"/>
<keyword evidence="1" id="KW-0378">Hydrolase</keyword>
<feature type="region of interest" description="Disordered" evidence="4">
    <location>
        <begin position="97"/>
        <end position="116"/>
    </location>
</feature>
<sequence length="252" mass="27886">MRLFLIRHGETVAIVTRVLAGSTDTPLTNHGVEQIKRLGEHFDSHGIYFTHVFSSDLTRARLTAEGACRGPSGSSPPSPVLTADLRERDFGALEDTPWAATSESKSDPSADEQLPESDAAMNRRANAFLADRLLPLLLFDGQHETDVVAVVAHGVILRVLWACLVALFEPDAVHVPRLDDPFKPVWSNTGFLEVKIRQSPGQTQTTSRVLTHWTMDVVEMDSKAHLADLHRTRGGIGSAAFDKRQRRIDQFF</sequence>
<dbReference type="Pfam" id="PF00300">
    <property type="entry name" value="His_Phos_1"/>
    <property type="match status" value="1"/>
</dbReference>
<dbReference type="GO" id="GO:0005829">
    <property type="term" value="C:cytosol"/>
    <property type="evidence" value="ECO:0007669"/>
    <property type="project" value="TreeGrafter"/>
</dbReference>
<evidence type="ECO:0008006" key="7">
    <source>
        <dbReference type="Google" id="ProtNLM"/>
    </source>
</evidence>
<evidence type="ECO:0000256" key="3">
    <source>
        <dbReference type="PIRSR" id="PIRSR613078-2"/>
    </source>
</evidence>
<evidence type="ECO:0000256" key="2">
    <source>
        <dbReference type="PIRSR" id="PIRSR613078-1"/>
    </source>
</evidence>
<evidence type="ECO:0000313" key="5">
    <source>
        <dbReference type="EMBL" id="OJJ43198.1"/>
    </source>
</evidence>
<dbReference type="InterPro" id="IPR029033">
    <property type="entry name" value="His_PPase_superfam"/>
</dbReference>
<dbReference type="EMBL" id="KV878353">
    <property type="protein sequence ID" value="OJJ43198.1"/>
    <property type="molecule type" value="Genomic_DNA"/>
</dbReference>
<dbReference type="OrthoDB" id="354304at2759"/>
<dbReference type="CDD" id="cd07067">
    <property type="entry name" value="HP_PGM_like"/>
    <property type="match status" value="1"/>
</dbReference>
<evidence type="ECO:0000256" key="4">
    <source>
        <dbReference type="SAM" id="MobiDB-lite"/>
    </source>
</evidence>